<dbReference type="CDD" id="cd05381">
    <property type="entry name" value="CAP_PR-1"/>
    <property type="match status" value="1"/>
</dbReference>
<protein>
    <recommendedName>
        <fullName evidence="2">SCP domain-containing protein</fullName>
    </recommendedName>
</protein>
<feature type="domain" description="SCP" evidence="2">
    <location>
        <begin position="30"/>
        <end position="161"/>
    </location>
</feature>
<dbReference type="Pfam" id="PF00188">
    <property type="entry name" value="CAP"/>
    <property type="match status" value="2"/>
</dbReference>
<evidence type="ECO:0000259" key="2">
    <source>
        <dbReference type="SMART" id="SM00198"/>
    </source>
</evidence>
<evidence type="ECO:0000256" key="1">
    <source>
        <dbReference type="SAM" id="SignalP"/>
    </source>
</evidence>
<dbReference type="InterPro" id="IPR001283">
    <property type="entry name" value="CRISP-related"/>
</dbReference>
<feature type="chain" id="PRO_5047239491" description="SCP domain-containing protein" evidence="1">
    <location>
        <begin position="29"/>
        <end position="385"/>
    </location>
</feature>
<accession>A0ABP0Y5I7</accession>
<evidence type="ECO:0000313" key="3">
    <source>
        <dbReference type="EMBL" id="CAK9315691.1"/>
    </source>
</evidence>
<dbReference type="PROSITE" id="PS01010">
    <property type="entry name" value="CRISP_2"/>
    <property type="match status" value="1"/>
</dbReference>
<dbReference type="InterPro" id="IPR035940">
    <property type="entry name" value="CAP_sf"/>
</dbReference>
<evidence type="ECO:0000313" key="4">
    <source>
        <dbReference type="Proteomes" id="UP001642487"/>
    </source>
</evidence>
<gene>
    <name evidence="3" type="ORF">CITCOLO1_LOCUS7502</name>
</gene>
<name>A0ABP0Y5I7_9ROSI</name>
<dbReference type="InterPro" id="IPR014044">
    <property type="entry name" value="CAP_dom"/>
</dbReference>
<reference evidence="3 4" key="1">
    <citation type="submission" date="2024-03" db="EMBL/GenBank/DDBJ databases">
        <authorList>
            <person name="Gkanogiannis A."/>
            <person name="Becerra Lopez-Lavalle L."/>
        </authorList>
    </citation>
    <scope>NUCLEOTIDE SEQUENCE [LARGE SCALE GENOMIC DNA]</scope>
</reference>
<dbReference type="Proteomes" id="UP001642487">
    <property type="component" value="Chromosome 2"/>
</dbReference>
<dbReference type="SMART" id="SM00198">
    <property type="entry name" value="SCP"/>
    <property type="match status" value="2"/>
</dbReference>
<dbReference type="SUPFAM" id="SSF55797">
    <property type="entry name" value="PR-1-like"/>
    <property type="match status" value="2"/>
</dbReference>
<proteinExistence type="predicted"/>
<sequence>MGFADIPSNLCWLGLTLTLASSIAPAVANDYPKNYLAAHNAIRAEVGVEPLHWNATLAAYAQNYASTKIATCEMKHSGGPYGENLAEGYEVMTAETAVSLWADEKKYYDYNSNTCVNDSSHCLHYTQLVWRNTKSVGTCSKGMLLTIGFEETSSSVGNAIKALRVTFTLKIDNINHCRDIRRFVVPNTIFISNTLKVNHPSISCPNHNYLFLIQTSIPHLTNNMCFLKLMSVFQLYFLFLTLVVKSSYAQNSAQDYINGHNSARSIVGVGNIVWNTTLAAYAQTYANSRKADCQLVHSNGPYGENLAKGNNGFTGSAAVKLWVDEKSYYSHNNNACVGGECLHYTQVVWQSSYRVGCARVQCNDGWWFVSCNYDPPGNWDGEWPY</sequence>
<dbReference type="InterPro" id="IPR018244">
    <property type="entry name" value="Allrgn_V5/Tpx1_CS"/>
</dbReference>
<organism evidence="3 4">
    <name type="scientific">Citrullus colocynthis</name>
    <name type="common">colocynth</name>
    <dbReference type="NCBI Taxonomy" id="252529"/>
    <lineage>
        <taxon>Eukaryota</taxon>
        <taxon>Viridiplantae</taxon>
        <taxon>Streptophyta</taxon>
        <taxon>Embryophyta</taxon>
        <taxon>Tracheophyta</taxon>
        <taxon>Spermatophyta</taxon>
        <taxon>Magnoliopsida</taxon>
        <taxon>eudicotyledons</taxon>
        <taxon>Gunneridae</taxon>
        <taxon>Pentapetalae</taxon>
        <taxon>rosids</taxon>
        <taxon>fabids</taxon>
        <taxon>Cucurbitales</taxon>
        <taxon>Cucurbitaceae</taxon>
        <taxon>Benincaseae</taxon>
        <taxon>Citrullus</taxon>
    </lineage>
</organism>
<dbReference type="EMBL" id="OZ021736">
    <property type="protein sequence ID" value="CAK9315691.1"/>
    <property type="molecule type" value="Genomic_DNA"/>
</dbReference>
<feature type="domain" description="SCP" evidence="2">
    <location>
        <begin position="251"/>
        <end position="381"/>
    </location>
</feature>
<dbReference type="PRINTS" id="PR00837">
    <property type="entry name" value="V5TPXLIKE"/>
</dbReference>
<dbReference type="PANTHER" id="PTHR10334">
    <property type="entry name" value="CYSTEINE-RICH SECRETORY PROTEIN-RELATED"/>
    <property type="match status" value="1"/>
</dbReference>
<keyword evidence="4" id="KW-1185">Reference proteome</keyword>
<dbReference type="Gene3D" id="3.40.33.10">
    <property type="entry name" value="CAP"/>
    <property type="match status" value="2"/>
</dbReference>
<keyword evidence="1" id="KW-0732">Signal</keyword>
<feature type="signal peptide" evidence="1">
    <location>
        <begin position="1"/>
        <end position="28"/>
    </location>
</feature>